<reference evidence="3" key="2">
    <citation type="submission" date="2023-05" db="EMBL/GenBank/DDBJ databases">
        <authorList>
            <person name="Fouks B."/>
        </authorList>
    </citation>
    <scope>NUCLEOTIDE SEQUENCE</scope>
    <source>
        <strain evidence="3">Stay&amp;Tobe</strain>
        <tissue evidence="3">Testes</tissue>
    </source>
</reference>
<dbReference type="Proteomes" id="UP001233999">
    <property type="component" value="Unassembled WGS sequence"/>
</dbReference>
<dbReference type="PROSITE" id="PS50181">
    <property type="entry name" value="FBOX"/>
    <property type="match status" value="1"/>
</dbReference>
<sequence length="448" mass="50544">MANARLSLMEKMGSLYESSKKSTLMTERIISINDFPDEILLKILSYFTPEELCLIIAEVCQRWNALAKDVTLWKTLSYKCDDLSTFTSVVEVLIEAPMLKSLEIQKRDDAAQLMELLFDSCDGIKRLVIKFCNLGDDSMDVLAKIVTFYPELEELELVGCHTFTYTGGTIIIQNLSPHCNQCGHCIKEIADNCTRLQELCIDDVTTIFDEDIIHVIRKVGAQLTTFILDGEELTDNSFCYLDHCTRLQVLEISFCDQMTDRGLLGGIGALQQLTSLRLKRGHNLTAQALSTFLHRPAMACIVRLNLTECSNLDDYGLEGIANRCVHLMALSLGWCWEVTDAGILKLICNCNKLQILDLLGVVRITGFETDLIRRQDMRYWILCLGSHTFTITQNTEFGTSNNVSEELLTELVAAMPQLEVIDYYGERVQLQEEKDTVLNDNSTNLLPG</sequence>
<dbReference type="SUPFAM" id="SSF81383">
    <property type="entry name" value="F-box domain"/>
    <property type="match status" value="1"/>
</dbReference>
<gene>
    <name evidence="3" type="ORF">L9F63_017102</name>
</gene>
<keyword evidence="4" id="KW-1185">Reference proteome</keyword>
<evidence type="ECO:0000313" key="4">
    <source>
        <dbReference type="Proteomes" id="UP001233999"/>
    </source>
</evidence>
<feature type="domain" description="F-box" evidence="2">
    <location>
        <begin position="29"/>
        <end position="76"/>
    </location>
</feature>
<reference evidence="3" key="1">
    <citation type="journal article" date="2023" name="IScience">
        <title>Live-bearing cockroach genome reveals convergent evolutionary mechanisms linked to viviparity in insects and beyond.</title>
        <authorList>
            <person name="Fouks B."/>
            <person name="Harrison M.C."/>
            <person name="Mikhailova A.A."/>
            <person name="Marchal E."/>
            <person name="English S."/>
            <person name="Carruthers M."/>
            <person name="Jennings E.C."/>
            <person name="Chiamaka E.L."/>
            <person name="Frigard R.A."/>
            <person name="Pippel M."/>
            <person name="Attardo G.M."/>
            <person name="Benoit J.B."/>
            <person name="Bornberg-Bauer E."/>
            <person name="Tobe S.S."/>
        </authorList>
    </citation>
    <scope>NUCLEOTIDE SEQUENCE</scope>
    <source>
        <strain evidence="3">Stay&amp;Tobe</strain>
    </source>
</reference>
<dbReference type="AlphaFoldDB" id="A0AAD8A0E0"/>
<dbReference type="GO" id="GO:0019005">
    <property type="term" value="C:SCF ubiquitin ligase complex"/>
    <property type="evidence" value="ECO:0007669"/>
    <property type="project" value="TreeGrafter"/>
</dbReference>
<dbReference type="EMBL" id="JASPKZ010004918">
    <property type="protein sequence ID" value="KAJ9589696.1"/>
    <property type="molecule type" value="Genomic_DNA"/>
</dbReference>
<comment type="caution">
    <text evidence="3">The sequence shown here is derived from an EMBL/GenBank/DDBJ whole genome shotgun (WGS) entry which is preliminary data.</text>
</comment>
<dbReference type="InterPro" id="IPR001810">
    <property type="entry name" value="F-box_dom"/>
</dbReference>
<protein>
    <recommendedName>
        <fullName evidence="2">F-box domain-containing protein</fullName>
    </recommendedName>
</protein>
<dbReference type="GO" id="GO:0031146">
    <property type="term" value="P:SCF-dependent proteasomal ubiquitin-dependent protein catabolic process"/>
    <property type="evidence" value="ECO:0007669"/>
    <property type="project" value="TreeGrafter"/>
</dbReference>
<dbReference type="PANTHER" id="PTHR13318">
    <property type="entry name" value="PARTNER OF PAIRED, ISOFORM B-RELATED"/>
    <property type="match status" value="1"/>
</dbReference>
<organism evidence="3 4">
    <name type="scientific">Diploptera punctata</name>
    <name type="common">Pacific beetle cockroach</name>
    <dbReference type="NCBI Taxonomy" id="6984"/>
    <lineage>
        <taxon>Eukaryota</taxon>
        <taxon>Metazoa</taxon>
        <taxon>Ecdysozoa</taxon>
        <taxon>Arthropoda</taxon>
        <taxon>Hexapoda</taxon>
        <taxon>Insecta</taxon>
        <taxon>Pterygota</taxon>
        <taxon>Neoptera</taxon>
        <taxon>Polyneoptera</taxon>
        <taxon>Dictyoptera</taxon>
        <taxon>Blattodea</taxon>
        <taxon>Blaberoidea</taxon>
        <taxon>Blaberidae</taxon>
        <taxon>Diplopterinae</taxon>
        <taxon>Diploptera</taxon>
    </lineage>
</organism>
<dbReference type="InterPro" id="IPR057207">
    <property type="entry name" value="FBXL15_LRR"/>
</dbReference>
<dbReference type="SMART" id="SM00256">
    <property type="entry name" value="FBOX"/>
    <property type="match status" value="1"/>
</dbReference>
<dbReference type="InterPro" id="IPR036047">
    <property type="entry name" value="F-box-like_dom_sf"/>
</dbReference>
<dbReference type="SMART" id="SM00367">
    <property type="entry name" value="LRR_CC"/>
    <property type="match status" value="6"/>
</dbReference>
<evidence type="ECO:0000313" key="3">
    <source>
        <dbReference type="EMBL" id="KAJ9589696.1"/>
    </source>
</evidence>
<feature type="non-terminal residue" evidence="3">
    <location>
        <position position="448"/>
    </location>
</feature>
<evidence type="ECO:0000259" key="2">
    <source>
        <dbReference type="PROSITE" id="PS50181"/>
    </source>
</evidence>
<dbReference type="Pfam" id="PF25372">
    <property type="entry name" value="DUF7885"/>
    <property type="match status" value="1"/>
</dbReference>
<name>A0AAD8A0E0_DIPPU</name>
<dbReference type="InterPro" id="IPR032675">
    <property type="entry name" value="LRR_dom_sf"/>
</dbReference>
<keyword evidence="1" id="KW-0833">Ubl conjugation pathway</keyword>
<proteinExistence type="predicted"/>
<dbReference type="SUPFAM" id="SSF52047">
    <property type="entry name" value="RNI-like"/>
    <property type="match status" value="1"/>
</dbReference>
<evidence type="ECO:0000256" key="1">
    <source>
        <dbReference type="ARBA" id="ARBA00022786"/>
    </source>
</evidence>
<dbReference type="Gene3D" id="3.80.10.10">
    <property type="entry name" value="Ribonuclease Inhibitor"/>
    <property type="match status" value="2"/>
</dbReference>
<dbReference type="Pfam" id="PF12937">
    <property type="entry name" value="F-box-like"/>
    <property type="match status" value="1"/>
</dbReference>
<dbReference type="InterPro" id="IPR006553">
    <property type="entry name" value="Leu-rich_rpt_Cys-con_subtyp"/>
</dbReference>
<accession>A0AAD8A0E0</accession>